<evidence type="ECO:0000313" key="2">
    <source>
        <dbReference type="Proteomes" id="UP000592216"/>
    </source>
</evidence>
<name>A0A850QFM9_9RHOB</name>
<dbReference type="RefSeq" id="WP_177158311.1">
    <property type="nucleotide sequence ID" value="NZ_JABCJE010000008.1"/>
</dbReference>
<evidence type="ECO:0000313" key="1">
    <source>
        <dbReference type="EMBL" id="NVO24661.1"/>
    </source>
</evidence>
<reference evidence="1 2" key="1">
    <citation type="submission" date="2020-04" db="EMBL/GenBank/DDBJ databases">
        <title>Donghicola sp., a member of the Rhodobacteraceae family isolated from mangrove forest in Thailand.</title>
        <authorList>
            <person name="Charoenyingcharoen P."/>
            <person name="Yukphan P."/>
        </authorList>
    </citation>
    <scope>NUCLEOTIDE SEQUENCE [LARGE SCALE GENOMIC DNA]</scope>
    <source>
        <strain evidence="1 2">B5-SW-15</strain>
    </source>
</reference>
<comment type="caution">
    <text evidence="1">The sequence shown here is derived from an EMBL/GenBank/DDBJ whole genome shotgun (WGS) entry which is preliminary data.</text>
</comment>
<protein>
    <submittedName>
        <fullName evidence="1">Sarcosine oxidase subunit gamma</fullName>
    </submittedName>
</protein>
<organism evidence="1 2">
    <name type="scientific">Donghicola mangrovi</name>
    <dbReference type="NCBI Taxonomy" id="2729614"/>
    <lineage>
        <taxon>Bacteria</taxon>
        <taxon>Pseudomonadati</taxon>
        <taxon>Pseudomonadota</taxon>
        <taxon>Alphaproteobacteria</taxon>
        <taxon>Rhodobacterales</taxon>
        <taxon>Roseobacteraceae</taxon>
        <taxon>Donghicola</taxon>
    </lineage>
</organism>
<proteinExistence type="predicted"/>
<dbReference type="InterPro" id="IPR027266">
    <property type="entry name" value="TrmE/GcvT-like"/>
</dbReference>
<dbReference type="Gene3D" id="3.30.1360.120">
    <property type="entry name" value="Probable tRNA modification gtpase trme, domain 1"/>
    <property type="match status" value="1"/>
</dbReference>
<sequence length="188" mass="19434">MTDLIPLTALGAVDARTARFGALTLTEDDSLGLASLTLRKGQAAPTPFGLTLPEVGAMTTSGPYGAFWTGANQWMIIGAGQGTGDFAALVHAEAPNASITEQTDGFAAFHITSAAGPDLIPALMAKLVNLPPAAYAPGHATRTGLEHMTVFVLRPSDTQISVIGMRSYAASLWHAISVAAARLEHVPV</sequence>
<accession>A0A850QFM9</accession>
<dbReference type="AlphaFoldDB" id="A0A850QFM9"/>
<dbReference type="Proteomes" id="UP000592216">
    <property type="component" value="Unassembled WGS sequence"/>
</dbReference>
<dbReference type="EMBL" id="JABCJE010000008">
    <property type="protein sequence ID" value="NVO24661.1"/>
    <property type="molecule type" value="Genomic_DNA"/>
</dbReference>
<gene>
    <name evidence="1" type="ORF">HJ536_14945</name>
</gene>